<keyword evidence="8 14" id="KW-0472">Membrane</keyword>
<keyword evidence="11" id="KW-0968">Cytoplasmic vesicle</keyword>
<evidence type="ECO:0000256" key="3">
    <source>
        <dbReference type="ARBA" id="ARBA00016120"/>
    </source>
</evidence>
<evidence type="ECO:0000256" key="2">
    <source>
        <dbReference type="ARBA" id="ARBA00010023"/>
    </source>
</evidence>
<keyword evidence="7 14" id="KW-1133">Transmembrane helix</keyword>
<dbReference type="Pfam" id="PF10233">
    <property type="entry name" value="Cg6151-P"/>
    <property type="match status" value="1"/>
</dbReference>
<comment type="similarity">
    <text evidence="2">Belongs to the calcium channel flower family.</text>
</comment>
<evidence type="ECO:0000256" key="12">
    <source>
        <dbReference type="ARBA" id="ARBA00034111"/>
    </source>
</evidence>
<keyword evidence="4" id="KW-0813">Transport</keyword>
<evidence type="ECO:0000256" key="7">
    <source>
        <dbReference type="ARBA" id="ARBA00022989"/>
    </source>
</evidence>
<reference evidence="15" key="2">
    <citation type="journal article" date="2021" name="World Allergy Organ. J.">
        <title>Chromosome-level assembly of Dermatophagoides farinae genome and transcriptome reveals two novel allergens Der f 37 and Der f 39.</title>
        <authorList>
            <person name="Chen J."/>
            <person name="Cai Z."/>
            <person name="Fan D."/>
            <person name="Hu J."/>
            <person name="Hou Y."/>
            <person name="He Y."/>
            <person name="Zhang Z."/>
            <person name="Zhao Z."/>
            <person name="Gao P."/>
            <person name="Hu W."/>
            <person name="Sun J."/>
            <person name="Li J."/>
            <person name="Ji K."/>
        </authorList>
    </citation>
    <scope>NUCLEOTIDE SEQUENCE</scope>
    <source>
        <strain evidence="15">JKM2019</strain>
    </source>
</reference>
<evidence type="ECO:0000256" key="14">
    <source>
        <dbReference type="SAM" id="Phobius"/>
    </source>
</evidence>
<feature type="transmembrane region" description="Helical" evidence="14">
    <location>
        <begin position="127"/>
        <end position="146"/>
    </location>
</feature>
<feature type="transmembrane region" description="Helical" evidence="14">
    <location>
        <begin position="68"/>
        <end position="93"/>
    </location>
</feature>
<dbReference type="GO" id="GO:0030672">
    <property type="term" value="C:synaptic vesicle membrane"/>
    <property type="evidence" value="ECO:0007669"/>
    <property type="project" value="UniProtKB-SubCell"/>
</dbReference>
<evidence type="ECO:0000256" key="5">
    <source>
        <dbReference type="ARBA" id="ARBA00022673"/>
    </source>
</evidence>
<keyword evidence="4" id="KW-0106">Calcium</keyword>
<reference evidence="15" key="1">
    <citation type="submission" date="2020-06" db="EMBL/GenBank/DDBJ databases">
        <authorList>
            <person name="Ji K."/>
            <person name="Li J."/>
        </authorList>
    </citation>
    <scope>NUCLEOTIDE SEQUENCE</scope>
    <source>
        <strain evidence="15">JKM2019</strain>
        <tissue evidence="15">Whole body</tissue>
    </source>
</reference>
<keyword evidence="10" id="KW-0407">Ion channel</keyword>
<gene>
    <name evidence="15" type="ORF">HUG17_7551</name>
</gene>
<protein>
    <recommendedName>
        <fullName evidence="3">Calcium channel flower</fullName>
    </recommendedName>
</protein>
<name>A0A9D4SDT2_DERFA</name>
<comment type="caution">
    <text evidence="15">The sequence shown here is derived from an EMBL/GenBank/DDBJ whole genome shotgun (WGS) entry which is preliminary data.</text>
</comment>
<dbReference type="InterPro" id="IPR019365">
    <property type="entry name" value="TVP18/Ca-channel_flower"/>
</dbReference>
<evidence type="ECO:0000256" key="6">
    <source>
        <dbReference type="ARBA" id="ARBA00022692"/>
    </source>
</evidence>
<dbReference type="GO" id="GO:0005262">
    <property type="term" value="F:calcium channel activity"/>
    <property type="evidence" value="ECO:0007669"/>
    <property type="project" value="UniProtKB-KW"/>
</dbReference>
<evidence type="ECO:0000256" key="4">
    <source>
        <dbReference type="ARBA" id="ARBA00022568"/>
    </source>
</evidence>
<evidence type="ECO:0000256" key="11">
    <source>
        <dbReference type="ARBA" id="ARBA00023329"/>
    </source>
</evidence>
<feature type="transmembrane region" description="Helical" evidence="14">
    <location>
        <begin position="38"/>
        <end position="56"/>
    </location>
</feature>
<keyword evidence="4" id="KW-0406">Ion transport</keyword>
<dbReference type="PANTHER" id="PTHR13314">
    <property type="entry name" value="CALCIUM CHANNEL FLOWER HOMOLOG"/>
    <property type="match status" value="1"/>
</dbReference>
<evidence type="ECO:0000256" key="10">
    <source>
        <dbReference type="ARBA" id="ARBA00023303"/>
    </source>
</evidence>
<organism evidence="15">
    <name type="scientific">Dermatophagoides farinae</name>
    <name type="common">American house dust mite</name>
    <dbReference type="NCBI Taxonomy" id="6954"/>
    <lineage>
        <taxon>Eukaryota</taxon>
        <taxon>Metazoa</taxon>
        <taxon>Ecdysozoa</taxon>
        <taxon>Arthropoda</taxon>
        <taxon>Chelicerata</taxon>
        <taxon>Arachnida</taxon>
        <taxon>Acari</taxon>
        <taxon>Acariformes</taxon>
        <taxon>Sarcoptiformes</taxon>
        <taxon>Astigmata</taxon>
        <taxon>Psoroptidia</taxon>
        <taxon>Analgoidea</taxon>
        <taxon>Pyroglyphidae</taxon>
        <taxon>Dermatophagoidinae</taxon>
        <taxon>Dermatophagoides</taxon>
    </lineage>
</organism>
<sequence length="210" mass="22532">MNVFQTIVGTLKPEPQQQQEQNGSNQDTPWLITSAARAVGSIAGVVSILCGSFLILDILNVHCIFSGALLIIEGFLMILTEAPCCCVFFEFAYMPSTLMNKRPPWIKATIYLFFAAIPFFWCTGVSTFFSSGLIMATSALYLLMALGKKANREEMMAKSSQAGSSSSNNNGNRSIPTAPTSILVQNEEVPLPSGPGFGGVVGGGKNQVLY</sequence>
<evidence type="ECO:0000256" key="8">
    <source>
        <dbReference type="ARBA" id="ARBA00023136"/>
    </source>
</evidence>
<comment type="subcellular location">
    <subcellularLocation>
        <location evidence="1">Cytoplasmic vesicle</location>
        <location evidence="1">Secretory vesicle</location>
        <location evidence="1">Synaptic vesicle membrane</location>
        <topology evidence="1">Multi-pass membrane protein</topology>
    </subcellularLocation>
    <subcellularLocation>
        <location evidence="12">Presynaptic cell membrane</location>
    </subcellularLocation>
</comment>
<dbReference type="GO" id="GO:0042734">
    <property type="term" value="C:presynaptic membrane"/>
    <property type="evidence" value="ECO:0007669"/>
    <property type="project" value="UniProtKB-SubCell"/>
</dbReference>
<evidence type="ECO:0000256" key="13">
    <source>
        <dbReference type="ARBA" id="ARBA00046506"/>
    </source>
</evidence>
<dbReference type="AlphaFoldDB" id="A0A9D4SDT2"/>
<comment type="subunit">
    <text evidence="13">Homomultimer. Associates with the dally/ magu complex.</text>
</comment>
<dbReference type="GO" id="GO:0016192">
    <property type="term" value="P:vesicle-mediated transport"/>
    <property type="evidence" value="ECO:0007669"/>
    <property type="project" value="TreeGrafter"/>
</dbReference>
<feature type="transmembrane region" description="Helical" evidence="14">
    <location>
        <begin position="105"/>
        <end position="121"/>
    </location>
</feature>
<evidence type="ECO:0000313" key="15">
    <source>
        <dbReference type="EMBL" id="KAH7637345.1"/>
    </source>
</evidence>
<keyword evidence="4" id="KW-0109">Calcium transport</keyword>
<evidence type="ECO:0000256" key="9">
    <source>
        <dbReference type="ARBA" id="ARBA00023273"/>
    </source>
</evidence>
<dbReference type="OrthoDB" id="9934994at2759"/>
<keyword evidence="5" id="KW-0107">Calcium channel</keyword>
<dbReference type="PANTHER" id="PTHR13314:SF2">
    <property type="entry name" value="CALCIUM CHANNEL FLOWER HOMOLOG"/>
    <property type="match status" value="1"/>
</dbReference>
<keyword evidence="9" id="KW-0966">Cell projection</keyword>
<dbReference type="Proteomes" id="UP000828236">
    <property type="component" value="Unassembled WGS sequence"/>
</dbReference>
<accession>A0A9D4SDT2</accession>
<dbReference type="SMART" id="SM01077">
    <property type="entry name" value="Cg6151-P"/>
    <property type="match status" value="1"/>
</dbReference>
<evidence type="ECO:0000256" key="1">
    <source>
        <dbReference type="ARBA" id="ARBA00004644"/>
    </source>
</evidence>
<keyword evidence="6 14" id="KW-0812">Transmembrane</keyword>
<dbReference type="EMBL" id="SDOV01000009">
    <property type="protein sequence ID" value="KAH7637345.1"/>
    <property type="molecule type" value="Genomic_DNA"/>
</dbReference>
<proteinExistence type="inferred from homology"/>